<protein>
    <submittedName>
        <fullName evidence="1">Uncharacterized protein</fullName>
    </submittedName>
</protein>
<dbReference type="KEGG" id="nin:NADRNF5_0936"/>
<gene>
    <name evidence="1" type="ORF">NADRNF5_0936</name>
</gene>
<dbReference type="AlphaFoldDB" id="A0A0D5C2R3"/>
<sequence>MRACGILYNHVAWNSTHEARDIVLINEIEKYLGDSSYIKERHIVIPDIIPEWAKREAKLWINDENQDAGFAYVVRTMLESGILKLDFIEKNCEENKICLQEGDFIKYSHFDKFGNISTIKHTVESIDKNEIILKEEKTSSEGKINEEIVLEHDGLVKSKDCCEYYEFLIPTPKNLGDNISEKIKIVSETTYTFEDQHKQSWFATDSTGQNTKIIDKNTGLVFLHEHHETEVLSVGEKTKITDSNFFDSKYDMKKFDIEIPEWWKKTTMWMLNERISDSEYLRAMENLISRGVIKV</sequence>
<evidence type="ECO:0000313" key="2">
    <source>
        <dbReference type="Proteomes" id="UP000032408"/>
    </source>
</evidence>
<evidence type="ECO:0000313" key="1">
    <source>
        <dbReference type="EMBL" id="AJW70630.1"/>
    </source>
</evidence>
<accession>A0A0D5C2R3</accession>
<reference evidence="2" key="1">
    <citation type="submission" date="2015-03" db="EMBL/GenBank/DDBJ databases">
        <title>Characterization of two novel Thaumarchaeota isolated from the Northern Adriatic Sea.</title>
        <authorList>
            <person name="Bayer B."/>
            <person name="Vojvoda J."/>
            <person name="Offre P."/>
            <person name="Srivastava A."/>
            <person name="Elisabeth N."/>
            <person name="Garcia J.A.L."/>
            <person name="Schleper C."/>
            <person name="Herndl G.J."/>
        </authorList>
    </citation>
    <scope>NUCLEOTIDE SEQUENCE [LARGE SCALE GENOMIC DNA]</scope>
    <source>
        <strain evidence="2">NF5</strain>
    </source>
</reference>
<name>A0A0D5C2R3_9ARCH</name>
<reference evidence="1 2" key="2">
    <citation type="journal article" date="2016" name="ISME J.">
        <title>Physiological and genomic characterization of two novel marine thaumarchaeal strains indicates niche differentiation.</title>
        <authorList>
            <person name="Bayer B."/>
            <person name="Vojvoda J."/>
            <person name="Offre P."/>
            <person name="Alves R.J."/>
            <person name="Elisabeth N.H."/>
            <person name="Garcia J.A."/>
            <person name="Volland J.M."/>
            <person name="Srivastava A."/>
            <person name="Schleper C."/>
            <person name="Herndl G.J."/>
        </authorList>
    </citation>
    <scope>NUCLEOTIDE SEQUENCE [LARGE SCALE GENOMIC DNA]</scope>
    <source>
        <strain evidence="1 2">NF5</strain>
    </source>
</reference>
<dbReference type="HOGENOM" id="CLU_069061_0_0_2"/>
<proteinExistence type="predicted"/>
<organism evidence="1 2">
    <name type="scientific">Nitrosopumilus adriaticus</name>
    <dbReference type="NCBI Taxonomy" id="1580092"/>
    <lineage>
        <taxon>Archaea</taxon>
        <taxon>Nitrososphaerota</taxon>
        <taxon>Nitrososphaeria</taxon>
        <taxon>Nitrosopumilales</taxon>
        <taxon>Nitrosopumilaceae</taxon>
        <taxon>Nitrosopumilus</taxon>
    </lineage>
</organism>
<dbReference type="EMBL" id="CP011070">
    <property type="protein sequence ID" value="AJW70630.1"/>
    <property type="molecule type" value="Genomic_DNA"/>
</dbReference>
<dbReference type="Proteomes" id="UP000032408">
    <property type="component" value="Chromosome"/>
</dbReference>
<keyword evidence="2" id="KW-1185">Reference proteome</keyword>